<dbReference type="Proteomes" id="UP001549291">
    <property type="component" value="Unassembled WGS sequence"/>
</dbReference>
<sequence length="298" mass="32646">MRLVDRARLEARWDHGNAFCGRGETCSWRRCGAHSRVSQPPGGQNTQWTGQPHHAEIILFIRISDHHIENHPTPDRGALSRSSRHAGWDVVDAGGVGAKVVCRVGNRERTPRAHDRCSLRTLKPCRPGARSLCAKSRSDVAVQPGACISDPQGDGAIVHRSPGRTRHKPSNHCAGKAGCLASPVCRCANFVAQFPHSGVPALLLRRTAARCVASGTRERGMPLLHTPSLRAAQRSNPQCRRGSILDCFAALAMTTERASAVGGRPRLFRQSRLHEPARIVTEFAHHPVMIGLLHRRRL</sequence>
<comment type="caution">
    <text evidence="1">The sequence shown here is derived from an EMBL/GenBank/DDBJ whole genome shotgun (WGS) entry which is preliminary data.</text>
</comment>
<protein>
    <submittedName>
        <fullName evidence="1">Uncharacterized protein</fullName>
    </submittedName>
</protein>
<keyword evidence="2" id="KW-1185">Reference proteome</keyword>
<dbReference type="EMBL" id="JBEPTQ010000002">
    <property type="protein sequence ID" value="MET4721488.1"/>
    <property type="molecule type" value="Genomic_DNA"/>
</dbReference>
<evidence type="ECO:0000313" key="2">
    <source>
        <dbReference type="Proteomes" id="UP001549291"/>
    </source>
</evidence>
<gene>
    <name evidence="1" type="ORF">ABIF63_005594</name>
</gene>
<organism evidence="1 2">
    <name type="scientific">Bradyrhizobium japonicum</name>
    <dbReference type="NCBI Taxonomy" id="375"/>
    <lineage>
        <taxon>Bacteria</taxon>
        <taxon>Pseudomonadati</taxon>
        <taxon>Pseudomonadota</taxon>
        <taxon>Alphaproteobacteria</taxon>
        <taxon>Hyphomicrobiales</taxon>
        <taxon>Nitrobacteraceae</taxon>
        <taxon>Bradyrhizobium</taxon>
    </lineage>
</organism>
<reference evidence="1 2" key="1">
    <citation type="submission" date="2024-06" db="EMBL/GenBank/DDBJ databases">
        <title>Genomic Encyclopedia of Type Strains, Phase V (KMG-V): Genome sequencing to study the core and pangenomes of soil and plant-associated prokaryotes.</title>
        <authorList>
            <person name="Whitman W."/>
        </authorList>
    </citation>
    <scope>NUCLEOTIDE SEQUENCE [LARGE SCALE GENOMIC DNA]</scope>
    <source>
        <strain evidence="1 2">USDA 160</strain>
    </source>
</reference>
<name>A0ABV2RX30_BRAJP</name>
<proteinExistence type="predicted"/>
<accession>A0ABV2RX30</accession>
<evidence type="ECO:0000313" key="1">
    <source>
        <dbReference type="EMBL" id="MET4721488.1"/>
    </source>
</evidence>